<organism evidence="2 3">
    <name type="scientific">Prorocentrum cordatum</name>
    <dbReference type="NCBI Taxonomy" id="2364126"/>
    <lineage>
        <taxon>Eukaryota</taxon>
        <taxon>Sar</taxon>
        <taxon>Alveolata</taxon>
        <taxon>Dinophyceae</taxon>
        <taxon>Prorocentrales</taxon>
        <taxon>Prorocentraceae</taxon>
        <taxon>Prorocentrum</taxon>
    </lineage>
</organism>
<gene>
    <name evidence="2" type="ORF">PCOR1329_LOCUS70446</name>
</gene>
<name>A0ABN9WY59_9DINO</name>
<feature type="region of interest" description="Disordered" evidence="1">
    <location>
        <begin position="21"/>
        <end position="58"/>
    </location>
</feature>
<protein>
    <recommendedName>
        <fullName evidence="4">Secreted protein</fullName>
    </recommendedName>
</protein>
<accession>A0ABN9WY59</accession>
<dbReference type="EMBL" id="CAUYUJ010019304">
    <property type="protein sequence ID" value="CAK0890147.1"/>
    <property type="molecule type" value="Genomic_DNA"/>
</dbReference>
<dbReference type="Proteomes" id="UP001189429">
    <property type="component" value="Unassembled WGS sequence"/>
</dbReference>
<evidence type="ECO:0000313" key="3">
    <source>
        <dbReference type="Proteomes" id="UP001189429"/>
    </source>
</evidence>
<comment type="caution">
    <text evidence="2">The sequence shown here is derived from an EMBL/GenBank/DDBJ whole genome shotgun (WGS) entry which is preliminary data.</text>
</comment>
<evidence type="ECO:0000256" key="1">
    <source>
        <dbReference type="SAM" id="MobiDB-lite"/>
    </source>
</evidence>
<evidence type="ECO:0008006" key="4">
    <source>
        <dbReference type="Google" id="ProtNLM"/>
    </source>
</evidence>
<keyword evidence="3" id="KW-1185">Reference proteome</keyword>
<evidence type="ECO:0000313" key="2">
    <source>
        <dbReference type="EMBL" id="CAK0890147.1"/>
    </source>
</evidence>
<reference evidence="2" key="1">
    <citation type="submission" date="2023-10" db="EMBL/GenBank/DDBJ databases">
        <authorList>
            <person name="Chen Y."/>
            <person name="Shah S."/>
            <person name="Dougan E. K."/>
            <person name="Thang M."/>
            <person name="Chan C."/>
        </authorList>
    </citation>
    <scope>NUCLEOTIDE SEQUENCE [LARGE SCALE GENOMIC DNA]</scope>
</reference>
<sequence>MNWIPGILLGLKSAKVAAKTASKTARMTPRRSKTTQEASKKHLAHGGSPSSPEASCLDELAGTRGTSIVQIPSCCAVAQARRRGSPQAAG</sequence>
<proteinExistence type="predicted"/>